<evidence type="ECO:0000256" key="1">
    <source>
        <dbReference type="SAM" id="MobiDB-lite"/>
    </source>
</evidence>
<dbReference type="InterPro" id="IPR003593">
    <property type="entry name" value="AAA+_ATPase"/>
</dbReference>
<keyword evidence="3" id="KW-0347">Helicase</keyword>
<sequence length="666" mass="71531">MNRDPIAELERARSALWSLDAGTDRETWVKVAMSAKANGLAFEDFHEWSATAGNYRNEAECRSVWQSIKEGGIGAGSLFHAARAAGWTDDGEAPASRPQSHQERPRQPEQPKAPPHDPRAVWDACEPATADQAYIARKVGLPDGLRVYHGSLKIAGMACAGSLVLPIRTLAGEVVDLQLVIPKANVLPGKQDKMLLPGVQVSQWPDACLTIGGPLKPESIVYIVEGVGQAWSAHQATRRPAVVAFGVGRMASVAAALRERYPAARLVLVADAGKENQCAAIAKFVSGAWVEMPKGSPRNYDLNDIHQAEGLAAVRDLLEGVKEHPQRFKFQDAEQFAEQPPLEWLVKGLIPRRGVVAAYGPSGCGKSFLVLDLVGAIVEGREWFGRRTVRTPALYICLEGSAGFGKRLAAYRREVGGLAGMKVLAAQFVLNSRQDENDIIDAIVGQGMKGGILVLDTLAQATPGLDENSGEGMTAIIAACQRIQRATDTVLLLIHHSGKDVARGLRGHSSLIGALDASIEVSGGIDGAARQWSAIKVKDDAAGEAHPFDLRRVVLGTDDDGDDITSCVVDLASPPAEAFKKARLPGGGNMRIAWDRLCELLRTGGIFGKASAPEGRPCFSLESALTDIAGRLTCDQKRRRERAEQAVTSLVARGLVVHEEGWLWLR</sequence>
<gene>
    <name evidence="3" type="ORF">ACCAA_790016</name>
</gene>
<proteinExistence type="predicted"/>
<dbReference type="STRING" id="1860102.ACCAA_790016"/>
<reference evidence="4" key="1">
    <citation type="submission" date="2016-06" db="EMBL/GenBank/DDBJ databases">
        <authorList>
            <person name="McIlroy S.J."/>
            <person name="Karst S.M."/>
            <person name="Albertsen M."/>
        </authorList>
    </citation>
    <scope>NUCLEOTIDE SEQUENCE [LARGE SCALE GENOMIC DNA]</scope>
</reference>
<dbReference type="Proteomes" id="UP000199169">
    <property type="component" value="Unassembled WGS sequence"/>
</dbReference>
<accession>A0A1A8XXZ0</accession>
<dbReference type="Pfam" id="PF13481">
    <property type="entry name" value="AAA_25"/>
    <property type="match status" value="1"/>
</dbReference>
<feature type="region of interest" description="Disordered" evidence="1">
    <location>
        <begin position="87"/>
        <end position="120"/>
    </location>
</feature>
<evidence type="ECO:0000313" key="4">
    <source>
        <dbReference type="Proteomes" id="UP000199169"/>
    </source>
</evidence>
<dbReference type="InterPro" id="IPR027417">
    <property type="entry name" value="P-loop_NTPase"/>
</dbReference>
<protein>
    <submittedName>
        <fullName evidence="3">Putative helicase</fullName>
    </submittedName>
</protein>
<dbReference type="Pfam" id="PF08707">
    <property type="entry name" value="PriCT_2"/>
    <property type="match status" value="1"/>
</dbReference>
<keyword evidence="3" id="KW-0378">Hydrolase</keyword>
<dbReference type="Pfam" id="PF13362">
    <property type="entry name" value="Toprim_3"/>
    <property type="match status" value="1"/>
</dbReference>
<dbReference type="InterPro" id="IPR006171">
    <property type="entry name" value="TOPRIM_dom"/>
</dbReference>
<organism evidence="3 4">
    <name type="scientific">Candidatus Accumulibacter aalborgensis</name>
    <dbReference type="NCBI Taxonomy" id="1860102"/>
    <lineage>
        <taxon>Bacteria</taxon>
        <taxon>Pseudomonadati</taxon>
        <taxon>Pseudomonadota</taxon>
        <taxon>Betaproteobacteria</taxon>
        <taxon>Candidatus Accumulibacter</taxon>
    </lineage>
</organism>
<dbReference type="RefSeq" id="WP_186409045.1">
    <property type="nucleotide sequence ID" value="NZ_FLQX01000159.1"/>
</dbReference>
<dbReference type="Gene3D" id="3.40.50.300">
    <property type="entry name" value="P-loop containing nucleotide triphosphate hydrolases"/>
    <property type="match status" value="1"/>
</dbReference>
<dbReference type="GO" id="GO:0016817">
    <property type="term" value="F:hydrolase activity, acting on acid anhydrides"/>
    <property type="evidence" value="ECO:0007669"/>
    <property type="project" value="InterPro"/>
</dbReference>
<dbReference type="GO" id="GO:0004386">
    <property type="term" value="F:helicase activity"/>
    <property type="evidence" value="ECO:0007669"/>
    <property type="project" value="UniProtKB-KW"/>
</dbReference>
<evidence type="ECO:0000313" key="3">
    <source>
        <dbReference type="EMBL" id="SBT09840.1"/>
    </source>
</evidence>
<keyword evidence="4" id="KW-1185">Reference proteome</keyword>
<feature type="compositionally biased region" description="Basic and acidic residues" evidence="1">
    <location>
        <begin position="100"/>
        <end position="120"/>
    </location>
</feature>
<dbReference type="InterPro" id="IPR014819">
    <property type="entry name" value="PriCT_2"/>
</dbReference>
<keyword evidence="3" id="KW-0547">Nucleotide-binding</keyword>
<dbReference type="AlphaFoldDB" id="A0A1A8XXZ0"/>
<evidence type="ECO:0000259" key="2">
    <source>
        <dbReference type="SMART" id="SM00382"/>
    </source>
</evidence>
<name>A0A1A8XXZ0_9PROT</name>
<keyword evidence="3" id="KW-0067">ATP-binding</keyword>
<dbReference type="SMART" id="SM00382">
    <property type="entry name" value="AAA"/>
    <property type="match status" value="1"/>
</dbReference>
<feature type="domain" description="AAA+ ATPase" evidence="2">
    <location>
        <begin position="352"/>
        <end position="508"/>
    </location>
</feature>
<dbReference type="EMBL" id="FLQX01000159">
    <property type="protein sequence ID" value="SBT09840.1"/>
    <property type="molecule type" value="Genomic_DNA"/>
</dbReference>
<dbReference type="SUPFAM" id="SSF52540">
    <property type="entry name" value="P-loop containing nucleoside triphosphate hydrolases"/>
    <property type="match status" value="1"/>
</dbReference>